<evidence type="ECO:0000256" key="4">
    <source>
        <dbReference type="RuleBase" id="RU003369"/>
    </source>
</evidence>
<dbReference type="InterPro" id="IPR001557">
    <property type="entry name" value="L-lactate/malate_DH"/>
</dbReference>
<feature type="domain" description="Lactate/malate dehydrogenase C-terminal" evidence="6">
    <location>
        <begin position="149"/>
        <end position="313"/>
    </location>
</feature>
<dbReference type="InterPro" id="IPR036291">
    <property type="entry name" value="NAD(P)-bd_dom_sf"/>
</dbReference>
<dbReference type="GO" id="GO:0004459">
    <property type="term" value="F:L-lactate dehydrogenase (NAD+) activity"/>
    <property type="evidence" value="ECO:0007669"/>
    <property type="project" value="TreeGrafter"/>
</dbReference>
<dbReference type="InterPro" id="IPR001236">
    <property type="entry name" value="Lactate/malate_DH_N"/>
</dbReference>
<feature type="active site" description="Proton acceptor" evidence="2">
    <location>
        <position position="179"/>
    </location>
</feature>
<proteinExistence type="inferred from homology"/>
<comment type="similarity">
    <text evidence="1">Belongs to the LDH/MDH superfamily. LDH family.</text>
</comment>
<gene>
    <name evidence="7" type="ORF">IAD17_01680</name>
</gene>
<dbReference type="EMBL" id="DVMQ01000006">
    <property type="protein sequence ID" value="HIU23619.1"/>
    <property type="molecule type" value="Genomic_DNA"/>
</dbReference>
<dbReference type="SUPFAM" id="SSF51735">
    <property type="entry name" value="NAD(P)-binding Rossmann-fold domains"/>
    <property type="match status" value="1"/>
</dbReference>
<sequence length="328" mass="35716">MTQKRRIGIVGVGHVGAHVANALLMQGLADELYLCDIAEKRLASEVQDLLDAMSLYPTNCSIINCGVAYERLAACDIIVNAAGDITASLTNRDGELEVTVEIVRTYVERITKAGFDGVWVTISNPCDVIAAEVWTLAGCDPRRVVGTGTGLDSVRLRHAIANKCQVDQRSINADMYGEHGFSQFAAWSQVHIGGRSLDSLAQESPQLFSFDLAETEKDARYGGYVTMSGKQCTEYAIAMIAAQLVRAISSNAHLIVPCSTLLTGELHEHNVFASLPCMIGEKGIEMVLTPDLNEAERKAFHASCDHIRDNIERIPWLAEAFHTALSHL</sequence>
<dbReference type="Proteomes" id="UP000824078">
    <property type="component" value="Unassembled WGS sequence"/>
</dbReference>
<dbReference type="Gene3D" id="3.90.110.10">
    <property type="entry name" value="Lactate dehydrogenase/glycoside hydrolase, family 4, C-terminal"/>
    <property type="match status" value="1"/>
</dbReference>
<dbReference type="Pfam" id="PF02866">
    <property type="entry name" value="Ldh_1_C"/>
    <property type="match status" value="1"/>
</dbReference>
<protein>
    <submittedName>
        <fullName evidence="7">L-lactate dehydrogenase</fullName>
    </submittedName>
</protein>
<accession>A0A9D1L3H7</accession>
<keyword evidence="4" id="KW-0560">Oxidoreductase</keyword>
<dbReference type="PRINTS" id="PR00086">
    <property type="entry name" value="LLDHDRGNASE"/>
</dbReference>
<dbReference type="InterPro" id="IPR015955">
    <property type="entry name" value="Lactate_DH/Glyco_Ohase_4_C"/>
</dbReference>
<evidence type="ECO:0000256" key="1">
    <source>
        <dbReference type="ARBA" id="ARBA00006054"/>
    </source>
</evidence>
<dbReference type="InterPro" id="IPR022383">
    <property type="entry name" value="Lactate/malate_DH_C"/>
</dbReference>
<dbReference type="AlphaFoldDB" id="A0A9D1L3H7"/>
<dbReference type="Pfam" id="PF00056">
    <property type="entry name" value="Ldh_1_N"/>
    <property type="match status" value="1"/>
</dbReference>
<feature type="binding site" evidence="3">
    <location>
        <begin position="11"/>
        <end position="16"/>
    </location>
    <ligand>
        <name>NAD(+)</name>
        <dbReference type="ChEBI" id="CHEBI:57540"/>
    </ligand>
</feature>
<evidence type="ECO:0000259" key="5">
    <source>
        <dbReference type="Pfam" id="PF00056"/>
    </source>
</evidence>
<dbReference type="PANTHER" id="PTHR43128">
    <property type="entry name" value="L-2-HYDROXYCARBOXYLATE DEHYDROGENASE (NAD(P)(+))"/>
    <property type="match status" value="1"/>
</dbReference>
<evidence type="ECO:0000313" key="8">
    <source>
        <dbReference type="Proteomes" id="UP000824078"/>
    </source>
</evidence>
<organism evidence="7 8">
    <name type="scientific">Candidatus Coprovicinus avistercoris</name>
    <dbReference type="NCBI Taxonomy" id="2840754"/>
    <lineage>
        <taxon>Bacteria</taxon>
        <taxon>Bacillati</taxon>
        <taxon>Actinomycetota</taxon>
        <taxon>Coriobacteriia</taxon>
        <taxon>Coriobacteriales</taxon>
        <taxon>Coriobacteriaceae</taxon>
        <taxon>Coriobacteriaceae incertae sedis</taxon>
        <taxon>Candidatus Coprovicinus</taxon>
    </lineage>
</organism>
<dbReference type="PIRSF" id="PIRSF000102">
    <property type="entry name" value="Lac_mal_DH"/>
    <property type="match status" value="1"/>
</dbReference>
<dbReference type="SUPFAM" id="SSF56327">
    <property type="entry name" value="LDH C-terminal domain-like"/>
    <property type="match status" value="1"/>
</dbReference>
<reference evidence="7" key="1">
    <citation type="submission" date="2020-10" db="EMBL/GenBank/DDBJ databases">
        <authorList>
            <person name="Gilroy R."/>
        </authorList>
    </citation>
    <scope>NUCLEOTIDE SEQUENCE</scope>
    <source>
        <strain evidence="7">ChiHjej12B11-29160</strain>
    </source>
</reference>
<evidence type="ECO:0000256" key="3">
    <source>
        <dbReference type="PIRSR" id="PIRSR000102-3"/>
    </source>
</evidence>
<dbReference type="PANTHER" id="PTHR43128:SF31">
    <property type="entry name" value="L-LACTATE DEHYDROGENASE"/>
    <property type="match status" value="1"/>
</dbReference>
<evidence type="ECO:0000259" key="6">
    <source>
        <dbReference type="Pfam" id="PF02866"/>
    </source>
</evidence>
<dbReference type="GO" id="GO:0006089">
    <property type="term" value="P:lactate metabolic process"/>
    <property type="evidence" value="ECO:0007669"/>
    <property type="project" value="TreeGrafter"/>
</dbReference>
<evidence type="ECO:0000256" key="2">
    <source>
        <dbReference type="PIRSR" id="PIRSR000102-1"/>
    </source>
</evidence>
<feature type="domain" description="Lactate/malate dehydrogenase N-terminal" evidence="5">
    <location>
        <begin position="6"/>
        <end position="146"/>
    </location>
</feature>
<keyword evidence="3" id="KW-0520">NAD</keyword>
<reference evidence="7" key="2">
    <citation type="journal article" date="2021" name="PeerJ">
        <title>Extensive microbial diversity within the chicken gut microbiome revealed by metagenomics and culture.</title>
        <authorList>
            <person name="Gilroy R."/>
            <person name="Ravi A."/>
            <person name="Getino M."/>
            <person name="Pursley I."/>
            <person name="Horton D.L."/>
            <person name="Alikhan N.F."/>
            <person name="Baker D."/>
            <person name="Gharbi K."/>
            <person name="Hall N."/>
            <person name="Watson M."/>
            <person name="Adriaenssens E.M."/>
            <person name="Foster-Nyarko E."/>
            <person name="Jarju S."/>
            <person name="Secka A."/>
            <person name="Antonio M."/>
            <person name="Oren A."/>
            <person name="Chaudhuri R.R."/>
            <person name="La Ragione R."/>
            <person name="Hildebrand F."/>
            <person name="Pallen M.J."/>
        </authorList>
    </citation>
    <scope>NUCLEOTIDE SEQUENCE</scope>
    <source>
        <strain evidence="7">ChiHjej12B11-29160</strain>
    </source>
</reference>
<evidence type="ECO:0000313" key="7">
    <source>
        <dbReference type="EMBL" id="HIU23619.1"/>
    </source>
</evidence>
<comment type="caution">
    <text evidence="7">The sequence shown here is derived from an EMBL/GenBank/DDBJ whole genome shotgun (WGS) entry which is preliminary data.</text>
</comment>
<dbReference type="Gene3D" id="3.40.50.720">
    <property type="entry name" value="NAD(P)-binding Rossmann-like Domain"/>
    <property type="match status" value="1"/>
</dbReference>
<feature type="binding site" evidence="3">
    <location>
        <begin position="122"/>
        <end position="124"/>
    </location>
    <ligand>
        <name>NAD(+)</name>
        <dbReference type="ChEBI" id="CHEBI:57540"/>
    </ligand>
</feature>
<name>A0A9D1L3H7_9ACTN</name>
<feature type="binding site" evidence="3">
    <location>
        <position position="36"/>
    </location>
    <ligand>
        <name>NAD(+)</name>
        <dbReference type="ChEBI" id="CHEBI:57540"/>
    </ligand>
</feature>